<keyword evidence="3" id="KW-1185">Reference proteome</keyword>
<accession>A0A1Y0I1U4</accession>
<dbReference type="InterPro" id="IPR011990">
    <property type="entry name" value="TPR-like_helical_dom_sf"/>
</dbReference>
<protein>
    <submittedName>
        <fullName evidence="2">Tetratricopeptide repeat protein</fullName>
    </submittedName>
</protein>
<keyword evidence="1" id="KW-1133">Transmembrane helix</keyword>
<dbReference type="KEGG" id="ome:OLMES_0265"/>
<gene>
    <name evidence="2" type="ORF">OLMES_0265</name>
</gene>
<dbReference type="EMBL" id="CP021425">
    <property type="protein sequence ID" value="ARU54371.1"/>
    <property type="molecule type" value="Genomic_DNA"/>
</dbReference>
<name>A0A1Y0I1U4_9GAMM</name>
<dbReference type="AlphaFoldDB" id="A0A1Y0I1U4"/>
<dbReference type="SUPFAM" id="SSF48452">
    <property type="entry name" value="TPR-like"/>
    <property type="match status" value="1"/>
</dbReference>
<evidence type="ECO:0000313" key="3">
    <source>
        <dbReference type="Proteomes" id="UP000196027"/>
    </source>
</evidence>
<keyword evidence="1" id="KW-0472">Membrane</keyword>
<reference evidence="2 3" key="1">
    <citation type="submission" date="2017-05" db="EMBL/GenBank/DDBJ databases">
        <title>Genomic insights into alkan degradation activity of Oleiphilus messinensis.</title>
        <authorList>
            <person name="Kozyavkin S.A."/>
            <person name="Slesarev A.I."/>
            <person name="Golyshin P.N."/>
            <person name="Korzhenkov A."/>
            <person name="Golyshina O.N."/>
            <person name="Toshchakov S.V."/>
        </authorList>
    </citation>
    <scope>NUCLEOTIDE SEQUENCE [LARGE SCALE GENOMIC DNA]</scope>
    <source>
        <strain evidence="2 3">ME102</strain>
    </source>
</reference>
<organism evidence="2 3">
    <name type="scientific">Oleiphilus messinensis</name>
    <dbReference type="NCBI Taxonomy" id="141451"/>
    <lineage>
        <taxon>Bacteria</taxon>
        <taxon>Pseudomonadati</taxon>
        <taxon>Pseudomonadota</taxon>
        <taxon>Gammaproteobacteria</taxon>
        <taxon>Oceanospirillales</taxon>
        <taxon>Oleiphilaceae</taxon>
        <taxon>Oleiphilus</taxon>
    </lineage>
</organism>
<dbReference type="Proteomes" id="UP000196027">
    <property type="component" value="Chromosome"/>
</dbReference>
<keyword evidence="1" id="KW-0812">Transmembrane</keyword>
<evidence type="ECO:0000256" key="1">
    <source>
        <dbReference type="SAM" id="Phobius"/>
    </source>
</evidence>
<feature type="transmembrane region" description="Helical" evidence="1">
    <location>
        <begin position="31"/>
        <end position="53"/>
    </location>
</feature>
<evidence type="ECO:0000313" key="2">
    <source>
        <dbReference type="EMBL" id="ARU54371.1"/>
    </source>
</evidence>
<proteinExistence type="predicted"/>
<dbReference type="Gene3D" id="1.25.40.10">
    <property type="entry name" value="Tetratricopeptide repeat domain"/>
    <property type="match status" value="2"/>
</dbReference>
<sequence>MTMPFPACFKDIHWRGVVSSGVCALRSGLRLVYLFCSVLGIWGGSAALAAPYIPEDDAEVLLVLPPSFLQGRALQQAHINEVARLDQALPLARQYLNLAELDGDPRWYGKAQSVLMPWWESALVPDHFRLFKARILQHKHLFDDAMEELDLVLIHQPQHVEARLNRAQIHLLQGRSELARKDCKYLALLTTADITLNCVAQVDGVTGQGEQTIEYLKQILANRTLSVEARYPIWVTLATVAHRLEYSRLAESLYRKCLEYRPDDRYVLNHYADFLLERGKTGVLTTLLQNQSDLSLKIKLTEAYIQQGDSRATESLASLDEAIELEQLAFATGRQEIVRSDKTIAQYYLRLAHRPQQAFEAAMRNWQTQKEPGDTRLVLEAALAADRMNALQPVLQFVADTRLQDSRIDQLLAKVSARLQENRHES</sequence>